<reference evidence="2 3" key="1">
    <citation type="submission" date="2020-08" db="EMBL/GenBank/DDBJ databases">
        <title>Sequencing the genomes of 1000 actinobacteria strains.</title>
        <authorList>
            <person name="Klenk H.-P."/>
        </authorList>
    </citation>
    <scope>NUCLEOTIDE SEQUENCE [LARGE SCALE GENOMIC DNA]</scope>
    <source>
        <strain evidence="2 3">DSM 44320</strain>
    </source>
</reference>
<accession>A0A7W5UU22</accession>
<feature type="coiled-coil region" evidence="1">
    <location>
        <begin position="167"/>
        <end position="194"/>
    </location>
</feature>
<evidence type="ECO:0000313" key="3">
    <source>
        <dbReference type="Proteomes" id="UP000579945"/>
    </source>
</evidence>
<proteinExistence type="predicted"/>
<protein>
    <submittedName>
        <fullName evidence="2">Uncharacterized protein</fullName>
    </submittedName>
</protein>
<comment type="caution">
    <text evidence="2">The sequence shown here is derived from an EMBL/GenBank/DDBJ whole genome shotgun (WGS) entry which is preliminary data.</text>
</comment>
<dbReference type="EMBL" id="JACIBV010000001">
    <property type="protein sequence ID" value="MBB3724587.1"/>
    <property type="molecule type" value="Genomic_DNA"/>
</dbReference>
<dbReference type="RefSeq" id="WP_183642719.1">
    <property type="nucleotide sequence ID" value="NZ_JACIBV010000001.1"/>
</dbReference>
<gene>
    <name evidence="2" type="ORF">FHR33_000447</name>
</gene>
<name>A0A7W5UU22_9ACTN</name>
<evidence type="ECO:0000256" key="1">
    <source>
        <dbReference type="SAM" id="Coils"/>
    </source>
</evidence>
<sequence>MLAGASDLSREHQEVISGMEGALKRFGRAMPQHRRWAMRIDLAEYAHEHGFEEDSTLIRYIAERVSKRSNLGNVMPSALLAWMKRWPWFLVLDGLDEVTEPTVRKRLIERVTELVTHAEADDCDLFVVLTTRPIGYTENIAPTQFERIDLDYLEPRQAVHYGTLVTKVRLRNDLDRIEKVVRQLEKAAEDEALRNLLRTPLQVLIMTIIVGAAGRLAPDRFSLFWGYYDIVFRRERDKQTSLNRILQEHGQQIQQLHERIGFELQARSEAGDRSNATLTHQELEDFTWEVLHEAGFKPSGIDADLRSKIVAAATRRLVLIAPRGDEGYGFDVRSLQELMAAMYLTAGPLDVVTARLRTAAPSPHWRNTWIFAAGRLFSTPQHHEHKALVELVESIDDGAHARLGHVVPIGPRLALELIDDGMARSLPKWRDRLIAHGLRVLQEPISTDLHAVARILARFADVGDEQRKTVAEGLRDALGGSQIARSTAEIFQALVGLVHEGPYSRPGTRGLAEVLRRPGGSMLPAPADGWADFDDEIATHPLSEDALGKVTSAVAAIRRMSQQSGTDWDEKDVDAIIAGLADDQGALALAAALHHVTAHEWNLVRVLRDGVLPAVYRAAVGELLR</sequence>
<evidence type="ECO:0000313" key="2">
    <source>
        <dbReference type="EMBL" id="MBB3724587.1"/>
    </source>
</evidence>
<keyword evidence="1" id="KW-0175">Coiled coil</keyword>
<dbReference type="GeneID" id="95387082"/>
<dbReference type="AlphaFoldDB" id="A0A7W5UU22"/>
<dbReference type="Proteomes" id="UP000579945">
    <property type="component" value="Unassembled WGS sequence"/>
</dbReference>
<keyword evidence="3" id="KW-1185">Reference proteome</keyword>
<organism evidence="2 3">
    <name type="scientific">Nonomuraea dietziae</name>
    <dbReference type="NCBI Taxonomy" id="65515"/>
    <lineage>
        <taxon>Bacteria</taxon>
        <taxon>Bacillati</taxon>
        <taxon>Actinomycetota</taxon>
        <taxon>Actinomycetes</taxon>
        <taxon>Streptosporangiales</taxon>
        <taxon>Streptosporangiaceae</taxon>
        <taxon>Nonomuraea</taxon>
    </lineage>
</organism>